<gene>
    <name evidence="1" type="ORF">OGATHE_000129</name>
</gene>
<organism evidence="1 2">
    <name type="scientific">Ogataea polymorpha</name>
    <dbReference type="NCBI Taxonomy" id="460523"/>
    <lineage>
        <taxon>Eukaryota</taxon>
        <taxon>Fungi</taxon>
        <taxon>Dikarya</taxon>
        <taxon>Ascomycota</taxon>
        <taxon>Saccharomycotina</taxon>
        <taxon>Pichiomycetes</taxon>
        <taxon>Pichiales</taxon>
        <taxon>Pichiaceae</taxon>
        <taxon>Ogataea</taxon>
    </lineage>
</organism>
<proteinExistence type="predicted"/>
<dbReference type="Proteomes" id="UP000788993">
    <property type="component" value="Unassembled WGS sequence"/>
</dbReference>
<reference evidence="1" key="2">
    <citation type="submission" date="2021-01" db="EMBL/GenBank/DDBJ databases">
        <authorList>
            <person name="Schikora-Tamarit M.A."/>
        </authorList>
    </citation>
    <scope>NUCLEOTIDE SEQUENCE</scope>
    <source>
        <strain evidence="1">NCAIM Y.01608</strain>
    </source>
</reference>
<evidence type="ECO:0000313" key="1">
    <source>
        <dbReference type="EMBL" id="KAH3678579.1"/>
    </source>
</evidence>
<dbReference type="AlphaFoldDB" id="A0A9P8PWC6"/>
<reference evidence="1" key="1">
    <citation type="journal article" date="2021" name="Open Biol.">
        <title>Shared evolutionary footprints suggest mitochondrial oxidative damage underlies multiple complex I losses in fungi.</title>
        <authorList>
            <person name="Schikora-Tamarit M.A."/>
            <person name="Marcet-Houben M."/>
            <person name="Nosek J."/>
            <person name="Gabaldon T."/>
        </authorList>
    </citation>
    <scope>NUCLEOTIDE SEQUENCE</scope>
    <source>
        <strain evidence="1">NCAIM Y.01608</strain>
    </source>
</reference>
<protein>
    <submittedName>
        <fullName evidence="1">Uncharacterized protein</fullName>
    </submittedName>
</protein>
<sequence>MSTSTTEDRWLSYRLSITSSGAHWTGAWLKPKTKFLSYIRKMPSSFAWHCKKDDGKVIFNMKAPNAIFHHLSERPLRTLPPPDHGR</sequence>
<dbReference type="EMBL" id="JAEUBD010000014">
    <property type="protein sequence ID" value="KAH3678579.1"/>
    <property type="molecule type" value="Genomic_DNA"/>
</dbReference>
<keyword evidence="2" id="KW-1185">Reference proteome</keyword>
<evidence type="ECO:0000313" key="2">
    <source>
        <dbReference type="Proteomes" id="UP000788993"/>
    </source>
</evidence>
<accession>A0A9P8PWC6</accession>
<name>A0A9P8PWC6_9ASCO</name>
<comment type="caution">
    <text evidence="1">The sequence shown here is derived from an EMBL/GenBank/DDBJ whole genome shotgun (WGS) entry which is preliminary data.</text>
</comment>